<accession>A0A6Q2Y113</accession>
<dbReference type="InterPro" id="IPR050488">
    <property type="entry name" value="Ig_Fc_receptor"/>
</dbReference>
<reference evidence="5" key="2">
    <citation type="submission" date="2020-02" db="EMBL/GenBank/DDBJ databases">
        <title>Esox lucius (northern pike) genome, fEsoLuc1, primary haplotype.</title>
        <authorList>
            <person name="Myers G."/>
            <person name="Karagic N."/>
            <person name="Meyer A."/>
            <person name="Pippel M."/>
            <person name="Reichard M."/>
            <person name="Winkler S."/>
            <person name="Tracey A."/>
            <person name="Sims Y."/>
            <person name="Howe K."/>
            <person name="Rhie A."/>
            <person name="Formenti G."/>
            <person name="Durbin R."/>
            <person name="Fedrigo O."/>
            <person name="Jarvis E.D."/>
        </authorList>
    </citation>
    <scope>NUCLEOTIDE SEQUENCE [LARGE SCALE GENOMIC DNA]</scope>
</reference>
<dbReference type="GO" id="GO:0004888">
    <property type="term" value="F:transmembrane signaling receptor activity"/>
    <property type="evidence" value="ECO:0007669"/>
    <property type="project" value="TreeGrafter"/>
</dbReference>
<dbReference type="InterPro" id="IPR003599">
    <property type="entry name" value="Ig_sub"/>
</dbReference>
<dbReference type="SMART" id="SM00409">
    <property type="entry name" value="IG"/>
    <property type="match status" value="2"/>
</dbReference>
<dbReference type="InterPro" id="IPR013783">
    <property type="entry name" value="Ig-like_fold"/>
</dbReference>
<dbReference type="Pfam" id="PF13927">
    <property type="entry name" value="Ig_3"/>
    <property type="match status" value="2"/>
</dbReference>
<evidence type="ECO:0000256" key="3">
    <source>
        <dbReference type="SAM" id="SignalP"/>
    </source>
</evidence>
<reference evidence="5" key="4">
    <citation type="submission" date="2025-09" db="UniProtKB">
        <authorList>
            <consortium name="Ensembl"/>
        </authorList>
    </citation>
    <scope>IDENTIFICATION</scope>
</reference>
<evidence type="ECO:0000256" key="2">
    <source>
        <dbReference type="ARBA" id="ARBA00023157"/>
    </source>
</evidence>
<evidence type="ECO:0000313" key="6">
    <source>
        <dbReference type="Proteomes" id="UP000265140"/>
    </source>
</evidence>
<dbReference type="AlphaFoldDB" id="A0A6Q2Y113"/>
<dbReference type="GO" id="GO:0006955">
    <property type="term" value="P:immune response"/>
    <property type="evidence" value="ECO:0007669"/>
    <property type="project" value="TreeGrafter"/>
</dbReference>
<reference evidence="5" key="3">
    <citation type="submission" date="2025-08" db="UniProtKB">
        <authorList>
            <consortium name="Ensembl"/>
        </authorList>
    </citation>
    <scope>IDENTIFICATION</scope>
</reference>
<dbReference type="PANTHER" id="PTHR11481">
    <property type="entry name" value="IMMUNOGLOBULIN FC RECEPTOR"/>
    <property type="match status" value="1"/>
</dbReference>
<dbReference type="PANTHER" id="PTHR11481:SF64">
    <property type="entry name" value="FC RECEPTOR-LIKE PROTEIN 4"/>
    <property type="match status" value="1"/>
</dbReference>
<feature type="signal peptide" evidence="3">
    <location>
        <begin position="1"/>
        <end position="29"/>
    </location>
</feature>
<protein>
    <recommendedName>
        <fullName evidence="4">Ig-like domain-containing protein</fullName>
    </recommendedName>
</protein>
<dbReference type="GO" id="GO:0007166">
    <property type="term" value="P:cell surface receptor signaling pathway"/>
    <property type="evidence" value="ECO:0007669"/>
    <property type="project" value="TreeGrafter"/>
</dbReference>
<keyword evidence="2" id="KW-1015">Disulfide bond</keyword>
<dbReference type="GO" id="GO:0009897">
    <property type="term" value="C:external side of plasma membrane"/>
    <property type="evidence" value="ECO:0007669"/>
    <property type="project" value="TreeGrafter"/>
</dbReference>
<dbReference type="OMA" id="CEIESYH"/>
<evidence type="ECO:0000313" key="5">
    <source>
        <dbReference type="Ensembl" id="ENSELUP00000059884.2"/>
    </source>
</evidence>
<organism evidence="5 6">
    <name type="scientific">Esox lucius</name>
    <name type="common">Northern pike</name>
    <dbReference type="NCBI Taxonomy" id="8010"/>
    <lineage>
        <taxon>Eukaryota</taxon>
        <taxon>Metazoa</taxon>
        <taxon>Chordata</taxon>
        <taxon>Craniata</taxon>
        <taxon>Vertebrata</taxon>
        <taxon>Euteleostomi</taxon>
        <taxon>Actinopterygii</taxon>
        <taxon>Neopterygii</taxon>
        <taxon>Teleostei</taxon>
        <taxon>Protacanthopterygii</taxon>
        <taxon>Esociformes</taxon>
        <taxon>Esocidae</taxon>
        <taxon>Esox</taxon>
    </lineage>
</organism>
<evidence type="ECO:0000256" key="1">
    <source>
        <dbReference type="ARBA" id="ARBA00022729"/>
    </source>
</evidence>
<dbReference type="Proteomes" id="UP000265140">
    <property type="component" value="Chromosome 20"/>
</dbReference>
<dbReference type="SUPFAM" id="SSF48726">
    <property type="entry name" value="Immunoglobulin"/>
    <property type="match status" value="2"/>
</dbReference>
<feature type="domain" description="Ig-like" evidence="4">
    <location>
        <begin position="169"/>
        <end position="245"/>
    </location>
</feature>
<feature type="chain" id="PRO_5044310259" description="Ig-like domain-containing protein" evidence="3">
    <location>
        <begin position="30"/>
        <end position="276"/>
    </location>
</feature>
<dbReference type="SMART" id="SM00408">
    <property type="entry name" value="IGc2"/>
    <property type="match status" value="2"/>
</dbReference>
<dbReference type="GeneTree" id="ENSGT00940000162700"/>
<feature type="domain" description="Ig-like" evidence="4">
    <location>
        <begin position="60"/>
        <end position="147"/>
    </location>
</feature>
<reference evidence="6" key="1">
    <citation type="journal article" date="2014" name="PLoS ONE">
        <title>The genome and linkage map of the northern pike (Esox lucius): conserved synteny revealed between the salmonid sister group and the Neoteleostei.</title>
        <authorList>
            <person name="Rondeau E.B."/>
            <person name="Minkley D.R."/>
            <person name="Leong J.S."/>
            <person name="Messmer A.M."/>
            <person name="Jantzen J.R."/>
            <person name="von Schalburg K.R."/>
            <person name="Lemon C."/>
            <person name="Bird N.H."/>
            <person name="Koop B.F."/>
        </authorList>
    </citation>
    <scope>NUCLEOTIDE SEQUENCE</scope>
</reference>
<evidence type="ECO:0000259" key="4">
    <source>
        <dbReference type="PROSITE" id="PS50835"/>
    </source>
</evidence>
<dbReference type="InParanoid" id="A0A6Q2Y113"/>
<dbReference type="InterPro" id="IPR036179">
    <property type="entry name" value="Ig-like_dom_sf"/>
</dbReference>
<keyword evidence="1 3" id="KW-0732">Signal</keyword>
<name>A0A6Q2Y113_ESOLU</name>
<sequence>MTILPINHYETVCLLLLSLSPLFPSVCVASCLRLTSEFHTNVCLTSSLLKHMMGNKQFHPTSTYPTSPYTGETVTLTCSVNSESNWRYNWYKDGTYIPVTQSGRLSITENTLTISSVKVSDKGSYQCHGYQHDRPTSTSTSNQVTITVKGELDTLLSTLKLYPTSPYTGEKVTLTCSVNSESNWRYTWNKDGIYIPVTQSGRLSITENTLTISSVKVSDKGSYRCHGNLDDRPTSTSTSNQVTITVKGDSAHSYTEIISNLSIHWRESYSDLFSEL</sequence>
<keyword evidence="6" id="KW-1185">Reference proteome</keyword>
<dbReference type="InterPro" id="IPR003598">
    <property type="entry name" value="Ig_sub2"/>
</dbReference>
<dbReference type="Gene3D" id="2.60.40.10">
    <property type="entry name" value="Immunoglobulins"/>
    <property type="match status" value="2"/>
</dbReference>
<dbReference type="InterPro" id="IPR007110">
    <property type="entry name" value="Ig-like_dom"/>
</dbReference>
<proteinExistence type="predicted"/>
<dbReference type="Ensembl" id="ENSELUT00000064485.2">
    <property type="protein sequence ID" value="ENSELUP00000059884.2"/>
    <property type="gene ID" value="ENSELUG00000029225.2"/>
</dbReference>
<dbReference type="Bgee" id="ENSELUG00000029225">
    <property type="expression patterns" value="Expressed in heart and 1 other cell type or tissue"/>
</dbReference>
<dbReference type="PROSITE" id="PS50835">
    <property type="entry name" value="IG_LIKE"/>
    <property type="match status" value="2"/>
</dbReference>